<dbReference type="EMBL" id="NRSZ01000666">
    <property type="protein sequence ID" value="PNY25755.1"/>
    <property type="molecule type" value="Genomic_DNA"/>
</dbReference>
<comment type="caution">
    <text evidence="2">The sequence shown here is derived from an EMBL/GenBank/DDBJ whole genome shotgun (WGS) entry which is preliminary data.</text>
</comment>
<feature type="compositionally biased region" description="Polar residues" evidence="1">
    <location>
        <begin position="25"/>
        <end position="35"/>
    </location>
</feature>
<protein>
    <submittedName>
        <fullName evidence="2">Uncharacterized protein</fullName>
    </submittedName>
</protein>
<feature type="region of interest" description="Disordered" evidence="1">
    <location>
        <begin position="84"/>
        <end position="168"/>
    </location>
</feature>
<keyword evidence="3" id="KW-1185">Reference proteome</keyword>
<evidence type="ECO:0000313" key="3">
    <source>
        <dbReference type="Proteomes" id="UP000236621"/>
    </source>
</evidence>
<name>A0A2K3QDY5_9HYPO</name>
<dbReference type="AlphaFoldDB" id="A0A2K3QDY5"/>
<evidence type="ECO:0000313" key="2">
    <source>
        <dbReference type="EMBL" id="PNY25755.1"/>
    </source>
</evidence>
<sequence>MPLSNELYVKPVPLPVASRIPNPRLASTTQRTSETACAREAQTGQEARVLSDRHHGAGSEAHGRSCRTSGLCFALSLLPRRCATCDDDDDGGHSSRRGGAGVGAPAHHHEQGEDRALPGATRGEEQRSTWRESRVKGEGKQGGKRGKARGVGDGGERLRMAAADDITA</sequence>
<feature type="compositionally biased region" description="Basic and acidic residues" evidence="1">
    <location>
        <begin position="107"/>
        <end position="141"/>
    </location>
</feature>
<organism evidence="2 3">
    <name type="scientific">Tolypocladium capitatum</name>
    <dbReference type="NCBI Taxonomy" id="45235"/>
    <lineage>
        <taxon>Eukaryota</taxon>
        <taxon>Fungi</taxon>
        <taxon>Dikarya</taxon>
        <taxon>Ascomycota</taxon>
        <taxon>Pezizomycotina</taxon>
        <taxon>Sordariomycetes</taxon>
        <taxon>Hypocreomycetidae</taxon>
        <taxon>Hypocreales</taxon>
        <taxon>Ophiocordycipitaceae</taxon>
        <taxon>Tolypocladium</taxon>
    </lineage>
</organism>
<feature type="compositionally biased region" description="Basic and acidic residues" evidence="1">
    <location>
        <begin position="49"/>
        <end position="63"/>
    </location>
</feature>
<evidence type="ECO:0000256" key="1">
    <source>
        <dbReference type="SAM" id="MobiDB-lite"/>
    </source>
</evidence>
<feature type="region of interest" description="Disordered" evidence="1">
    <location>
        <begin position="20"/>
        <end position="65"/>
    </location>
</feature>
<accession>A0A2K3QDY5</accession>
<reference evidence="2 3" key="1">
    <citation type="submission" date="2017-08" db="EMBL/GenBank/DDBJ databases">
        <title>Harnessing the power of phylogenomics to disentangle the directionality and signatures of interkingdom host jumping in the parasitic fungal genus Tolypocladium.</title>
        <authorList>
            <person name="Quandt C.A."/>
            <person name="Patterson W."/>
            <person name="Spatafora J.W."/>
        </authorList>
    </citation>
    <scope>NUCLEOTIDE SEQUENCE [LARGE SCALE GENOMIC DNA]</scope>
    <source>
        <strain evidence="2 3">CBS 113982</strain>
    </source>
</reference>
<proteinExistence type="predicted"/>
<dbReference type="Proteomes" id="UP000236621">
    <property type="component" value="Unassembled WGS sequence"/>
</dbReference>
<gene>
    <name evidence="2" type="ORF">TCAP_04293</name>
</gene>